<reference evidence="5 6" key="1">
    <citation type="submission" date="2019-09" db="EMBL/GenBank/DDBJ databases">
        <title>Polymorphobacter sp. isolated from a lake in China.</title>
        <authorList>
            <person name="Liu Z."/>
        </authorList>
    </citation>
    <scope>NUCLEOTIDE SEQUENCE [LARGE SCALE GENOMIC DNA]</scope>
    <source>
        <strain evidence="5 6">D40P</strain>
    </source>
</reference>
<name>A0A7C9KJU7_9SPHN</name>
<evidence type="ECO:0000259" key="4">
    <source>
        <dbReference type="Pfam" id="PF12697"/>
    </source>
</evidence>
<dbReference type="PANTHER" id="PTHR22946">
    <property type="entry name" value="DIENELACTONE HYDROLASE DOMAIN-CONTAINING PROTEIN-RELATED"/>
    <property type="match status" value="1"/>
</dbReference>
<keyword evidence="1 5" id="KW-0378">Hydrolase</keyword>
<dbReference type="AlphaFoldDB" id="A0A7C9KJU7"/>
<evidence type="ECO:0000256" key="1">
    <source>
        <dbReference type="ARBA" id="ARBA00022801"/>
    </source>
</evidence>
<dbReference type="Proteomes" id="UP000481327">
    <property type="component" value="Unassembled WGS sequence"/>
</dbReference>
<dbReference type="InterPro" id="IPR050261">
    <property type="entry name" value="FrsA_esterase"/>
</dbReference>
<evidence type="ECO:0000313" key="5">
    <source>
        <dbReference type="EMBL" id="MQT16063.1"/>
    </source>
</evidence>
<protein>
    <submittedName>
        <fullName evidence="5">Alpha/beta fold hydrolase</fullName>
    </submittedName>
</protein>
<dbReference type="Gene3D" id="3.40.50.1820">
    <property type="entry name" value="alpha/beta hydrolase"/>
    <property type="match status" value="1"/>
</dbReference>
<dbReference type="PANTHER" id="PTHR22946:SF9">
    <property type="entry name" value="POLYKETIDE TRANSFERASE AF380"/>
    <property type="match status" value="1"/>
</dbReference>
<organism evidence="5 6">
    <name type="scientific">Sandarakinorhabdus fusca</name>
    <dbReference type="NCBI Taxonomy" id="1439888"/>
    <lineage>
        <taxon>Bacteria</taxon>
        <taxon>Pseudomonadati</taxon>
        <taxon>Pseudomonadota</taxon>
        <taxon>Alphaproteobacteria</taxon>
        <taxon>Sphingomonadales</taxon>
        <taxon>Sphingosinicellaceae</taxon>
        <taxon>Sandarakinorhabdus</taxon>
    </lineage>
</organism>
<feature type="domain" description="AB hydrolase-1" evidence="4">
    <location>
        <begin position="55"/>
        <end position="206"/>
    </location>
</feature>
<dbReference type="SUPFAM" id="SSF53474">
    <property type="entry name" value="alpha/beta-Hydrolases"/>
    <property type="match status" value="1"/>
</dbReference>
<dbReference type="InterPro" id="IPR000073">
    <property type="entry name" value="AB_hydrolase_1"/>
</dbReference>
<dbReference type="Pfam" id="PF12697">
    <property type="entry name" value="Abhydrolase_6"/>
    <property type="match status" value="1"/>
</dbReference>
<dbReference type="EMBL" id="WIOL01000001">
    <property type="protein sequence ID" value="MQT16063.1"/>
    <property type="molecule type" value="Genomic_DNA"/>
</dbReference>
<evidence type="ECO:0000256" key="2">
    <source>
        <dbReference type="ARBA" id="ARBA00038115"/>
    </source>
</evidence>
<proteinExistence type="inferred from homology"/>
<dbReference type="InterPro" id="IPR029058">
    <property type="entry name" value="AB_hydrolase_fold"/>
</dbReference>
<evidence type="ECO:0000313" key="6">
    <source>
        <dbReference type="Proteomes" id="UP000481327"/>
    </source>
</evidence>
<evidence type="ECO:0000256" key="3">
    <source>
        <dbReference type="SAM" id="MobiDB-lite"/>
    </source>
</evidence>
<gene>
    <name evidence="5" type="ORF">F3168_02145</name>
</gene>
<sequence length="274" mass="27961">MAVPAAARPPAALHTDPPRDVAHPARMEVLHVPSGDVAINGVAYLAAGKGPHPTLVIAHGWPGNEKNLDLAQAVRRAGWNAVTFNYRGSWGSPGAFQFAQVPQDLTAVVAYLRRPAVADRLGVDSKRIVLAGHSMGGWATAITAAKDPALAGAITISLADLGLIGGAPRGQLIAQAAMNSETLAGTSPEMMADELISGAAANRAAAGVAGLKALPMLVLTSDDGLAPGSASLVSAIQAAGGARVTAAHVATDHSWSDARLRLETLVIDWLEGLK</sequence>
<feature type="compositionally biased region" description="Low complexity" evidence="3">
    <location>
        <begin position="1"/>
        <end position="12"/>
    </location>
</feature>
<comment type="similarity">
    <text evidence="2">Belongs to the AB hydrolase superfamily. FUS2 hydrolase family.</text>
</comment>
<comment type="caution">
    <text evidence="5">The sequence shown here is derived from an EMBL/GenBank/DDBJ whole genome shotgun (WGS) entry which is preliminary data.</text>
</comment>
<dbReference type="GO" id="GO:0052689">
    <property type="term" value="F:carboxylic ester hydrolase activity"/>
    <property type="evidence" value="ECO:0007669"/>
    <property type="project" value="UniProtKB-ARBA"/>
</dbReference>
<feature type="region of interest" description="Disordered" evidence="3">
    <location>
        <begin position="1"/>
        <end position="20"/>
    </location>
</feature>
<keyword evidence="6" id="KW-1185">Reference proteome</keyword>
<accession>A0A7C9KJU7</accession>